<evidence type="ECO:0000313" key="1">
    <source>
        <dbReference type="EMBL" id="PKC63680.1"/>
    </source>
</evidence>
<dbReference type="EMBL" id="LLXH01000713">
    <property type="protein sequence ID" value="PKC63680.1"/>
    <property type="molecule type" value="Genomic_DNA"/>
</dbReference>
<dbReference type="AlphaFoldDB" id="A0A2N0RK36"/>
<comment type="caution">
    <text evidence="1">The sequence shown here is derived from an EMBL/GenBank/DDBJ whole genome shotgun (WGS) entry which is preliminary data.</text>
</comment>
<organism evidence="1 2">
    <name type="scientific">Rhizophagus irregularis</name>
    <dbReference type="NCBI Taxonomy" id="588596"/>
    <lineage>
        <taxon>Eukaryota</taxon>
        <taxon>Fungi</taxon>
        <taxon>Fungi incertae sedis</taxon>
        <taxon>Mucoromycota</taxon>
        <taxon>Glomeromycotina</taxon>
        <taxon>Glomeromycetes</taxon>
        <taxon>Glomerales</taxon>
        <taxon>Glomeraceae</taxon>
        <taxon>Rhizophagus</taxon>
    </lineage>
</organism>
<gene>
    <name evidence="1" type="ORF">RhiirA1_463439</name>
</gene>
<accession>A0A2N0RK36</accession>
<dbReference type="VEuPathDB" id="FungiDB:FUN_022713"/>
<evidence type="ECO:0000313" key="2">
    <source>
        <dbReference type="Proteomes" id="UP000232688"/>
    </source>
</evidence>
<reference evidence="1 2" key="1">
    <citation type="submission" date="2017-10" db="EMBL/GenBank/DDBJ databases">
        <title>Extensive intraspecific genome diversity in a model arbuscular mycorrhizal fungus.</title>
        <authorList>
            <person name="Chen E.C.H."/>
            <person name="Morin E."/>
            <person name="Baudet D."/>
            <person name="Noel J."/>
            <person name="Ndikumana S."/>
            <person name="Charron P."/>
            <person name="St-Onge C."/>
            <person name="Giorgi J."/>
            <person name="Grigoriev I.V."/>
            <person name="Roux C."/>
            <person name="Martin F.M."/>
            <person name="Corradi N."/>
        </authorList>
    </citation>
    <scope>NUCLEOTIDE SEQUENCE [LARGE SCALE GENOMIC DNA]</scope>
    <source>
        <strain evidence="1 2">A1</strain>
    </source>
</reference>
<name>A0A2N0RK36_9GLOM</name>
<sequence>MSVPKYLLAVSISFDEQFRDTSKIKIKYINVNCDQNDCICKSKRFRKFEDNLKYAFLDPKDSN</sequence>
<dbReference type="Proteomes" id="UP000232688">
    <property type="component" value="Unassembled WGS sequence"/>
</dbReference>
<dbReference type="VEuPathDB" id="FungiDB:RhiirA1_463439"/>
<reference evidence="1 2" key="2">
    <citation type="submission" date="2017-10" db="EMBL/GenBank/DDBJ databases">
        <title>Genome analyses suggest a sexual origin of heterokaryosis in a supposedly ancient asexual fungus.</title>
        <authorList>
            <person name="Corradi N."/>
            <person name="Sedzielewska K."/>
            <person name="Noel J."/>
            <person name="Charron P."/>
            <person name="Farinelli L."/>
            <person name="Marton T."/>
            <person name="Kruger M."/>
            <person name="Pelin A."/>
            <person name="Brachmann A."/>
            <person name="Corradi N."/>
        </authorList>
    </citation>
    <scope>NUCLEOTIDE SEQUENCE [LARGE SCALE GENOMIC DNA]</scope>
    <source>
        <strain evidence="1 2">A1</strain>
    </source>
</reference>
<proteinExistence type="predicted"/>
<protein>
    <submittedName>
        <fullName evidence="1">Uncharacterized protein</fullName>
    </submittedName>
</protein>